<gene>
    <name evidence="2" type="ORF">STCU_00344</name>
</gene>
<accession>S9V7T9</accession>
<dbReference type="OrthoDB" id="276198at2759"/>
<keyword evidence="1" id="KW-0812">Transmembrane</keyword>
<keyword evidence="3" id="KW-1185">Reference proteome</keyword>
<dbReference type="AlphaFoldDB" id="S9V7T9"/>
<name>S9V7T9_9TRYP</name>
<evidence type="ECO:0000313" key="3">
    <source>
        <dbReference type="Proteomes" id="UP000015354"/>
    </source>
</evidence>
<protein>
    <submittedName>
        <fullName evidence="2">Uncharacterized protein</fullName>
    </submittedName>
</protein>
<comment type="caution">
    <text evidence="2">The sequence shown here is derived from an EMBL/GenBank/DDBJ whole genome shotgun (WGS) entry which is preliminary data.</text>
</comment>
<proteinExistence type="predicted"/>
<dbReference type="EMBL" id="ATMH01000344">
    <property type="protein sequence ID" value="EPY36913.1"/>
    <property type="molecule type" value="Genomic_DNA"/>
</dbReference>
<keyword evidence="1" id="KW-1133">Transmembrane helix</keyword>
<reference evidence="2 3" key="1">
    <citation type="journal article" date="2013" name="PLoS ONE">
        <title>Predicting the Proteins of Angomonas deanei, Strigomonas culicis and Their Respective Endosymbionts Reveals New Aspects of the Trypanosomatidae Family.</title>
        <authorList>
            <person name="Motta M.C."/>
            <person name="Martins A.C."/>
            <person name="de Souza S.S."/>
            <person name="Catta-Preta C.M."/>
            <person name="Silva R."/>
            <person name="Klein C.C."/>
            <person name="de Almeida L.G."/>
            <person name="de Lima Cunha O."/>
            <person name="Ciapina L.P."/>
            <person name="Brocchi M."/>
            <person name="Colabardini A.C."/>
            <person name="de Araujo Lima B."/>
            <person name="Machado C.R."/>
            <person name="de Almeida Soares C.M."/>
            <person name="Probst C.M."/>
            <person name="de Menezes C.B."/>
            <person name="Thompson C.E."/>
            <person name="Bartholomeu D.C."/>
            <person name="Gradia D.F."/>
            <person name="Pavoni D.P."/>
            <person name="Grisard E.C."/>
            <person name="Fantinatti-Garboggini F."/>
            <person name="Marchini F.K."/>
            <person name="Rodrigues-Luiz G.F."/>
            <person name="Wagner G."/>
            <person name="Goldman G.H."/>
            <person name="Fietto J.L."/>
            <person name="Elias M.C."/>
            <person name="Goldman M.H."/>
            <person name="Sagot M.F."/>
            <person name="Pereira M."/>
            <person name="Stoco P.H."/>
            <person name="de Mendonca-Neto R.P."/>
            <person name="Teixeira S.M."/>
            <person name="Maciel T.E."/>
            <person name="de Oliveira Mendes T.A."/>
            <person name="Urmenyi T.P."/>
            <person name="de Souza W."/>
            <person name="Schenkman S."/>
            <person name="de Vasconcelos A.T."/>
        </authorList>
    </citation>
    <scope>NUCLEOTIDE SEQUENCE [LARGE SCALE GENOMIC DNA]</scope>
</reference>
<dbReference type="Proteomes" id="UP000015354">
    <property type="component" value="Unassembled WGS sequence"/>
</dbReference>
<keyword evidence="1" id="KW-0472">Membrane</keyword>
<sequence>MVRYTPRPWYSPLGFMASAPTGYGPLLVAIGVVIAWPLRYQLSEYFERQKDGPHIELRQRAVKYYNELERMHRRQAMLNLENMEEDTSGLRLHATLSAEALRVGHTDMEYQYWNAHQRDAMRTEKLLMEIADLKEKIAAEEGGKKK</sequence>
<evidence type="ECO:0000256" key="1">
    <source>
        <dbReference type="SAM" id="Phobius"/>
    </source>
</evidence>
<evidence type="ECO:0000313" key="2">
    <source>
        <dbReference type="EMBL" id="EPY36913.1"/>
    </source>
</evidence>
<feature type="transmembrane region" description="Helical" evidence="1">
    <location>
        <begin position="20"/>
        <end position="38"/>
    </location>
</feature>
<organism evidence="2 3">
    <name type="scientific">Strigomonas culicis</name>
    <dbReference type="NCBI Taxonomy" id="28005"/>
    <lineage>
        <taxon>Eukaryota</taxon>
        <taxon>Discoba</taxon>
        <taxon>Euglenozoa</taxon>
        <taxon>Kinetoplastea</taxon>
        <taxon>Metakinetoplastina</taxon>
        <taxon>Trypanosomatida</taxon>
        <taxon>Trypanosomatidae</taxon>
        <taxon>Strigomonadinae</taxon>
        <taxon>Strigomonas</taxon>
    </lineage>
</organism>